<evidence type="ECO:0000313" key="1">
    <source>
        <dbReference type="EMBL" id="MBA0844687.1"/>
    </source>
</evidence>
<dbReference type="AlphaFoldDB" id="A0A7J9KDY1"/>
<dbReference type="PANTHER" id="PTHR33710:SF71">
    <property type="entry name" value="ENDONUCLEASE_EXONUCLEASE_PHOSPHATASE DOMAIN-CONTAINING PROTEIN"/>
    <property type="match status" value="1"/>
</dbReference>
<proteinExistence type="predicted"/>
<dbReference type="SUPFAM" id="SSF56219">
    <property type="entry name" value="DNase I-like"/>
    <property type="match status" value="1"/>
</dbReference>
<keyword evidence="2" id="KW-1185">Reference proteome</keyword>
<feature type="non-terminal residue" evidence="1">
    <location>
        <position position="93"/>
    </location>
</feature>
<gene>
    <name evidence="1" type="ORF">Goarm_022412</name>
</gene>
<dbReference type="PANTHER" id="PTHR33710">
    <property type="entry name" value="BNAC02G09200D PROTEIN"/>
    <property type="match status" value="1"/>
</dbReference>
<evidence type="ECO:0008006" key="3">
    <source>
        <dbReference type="Google" id="ProtNLM"/>
    </source>
</evidence>
<protein>
    <recommendedName>
        <fullName evidence="3">Reverse transcriptase</fullName>
    </recommendedName>
</protein>
<organism evidence="1 2">
    <name type="scientific">Gossypium armourianum</name>
    <dbReference type="NCBI Taxonomy" id="34283"/>
    <lineage>
        <taxon>Eukaryota</taxon>
        <taxon>Viridiplantae</taxon>
        <taxon>Streptophyta</taxon>
        <taxon>Embryophyta</taxon>
        <taxon>Tracheophyta</taxon>
        <taxon>Spermatophyta</taxon>
        <taxon>Magnoliopsida</taxon>
        <taxon>eudicotyledons</taxon>
        <taxon>Gunneridae</taxon>
        <taxon>Pentapetalae</taxon>
        <taxon>rosids</taxon>
        <taxon>malvids</taxon>
        <taxon>Malvales</taxon>
        <taxon>Malvaceae</taxon>
        <taxon>Malvoideae</taxon>
        <taxon>Gossypium</taxon>
    </lineage>
</organism>
<dbReference type="EMBL" id="JABFAE010243540">
    <property type="protein sequence ID" value="MBA0844687.1"/>
    <property type="molecule type" value="Genomic_DNA"/>
</dbReference>
<comment type="caution">
    <text evidence="1">The sequence shown here is derived from an EMBL/GenBank/DDBJ whole genome shotgun (WGS) entry which is preliminary data.</text>
</comment>
<accession>A0A7J9KDY1</accession>
<reference evidence="1 2" key="1">
    <citation type="journal article" date="2019" name="Genome Biol. Evol.">
        <title>Insights into the evolution of the New World diploid cottons (Gossypium, subgenus Houzingenia) based on genome sequencing.</title>
        <authorList>
            <person name="Grover C.E."/>
            <person name="Arick M.A. 2nd"/>
            <person name="Thrash A."/>
            <person name="Conover J.L."/>
            <person name="Sanders W.S."/>
            <person name="Peterson D.G."/>
            <person name="Frelichowski J.E."/>
            <person name="Scheffler J.A."/>
            <person name="Scheffler B.E."/>
            <person name="Wendel J.F."/>
        </authorList>
    </citation>
    <scope>NUCLEOTIDE SEQUENCE [LARGE SCALE GENOMIC DNA]</scope>
    <source>
        <strain evidence="1">6</strain>
        <tissue evidence="1">Leaf</tissue>
    </source>
</reference>
<dbReference type="InterPro" id="IPR036691">
    <property type="entry name" value="Endo/exonu/phosph_ase_sf"/>
</dbReference>
<name>A0A7J9KDY1_9ROSI</name>
<dbReference type="Proteomes" id="UP000593575">
    <property type="component" value="Unassembled WGS sequence"/>
</dbReference>
<dbReference type="Gene3D" id="3.60.10.10">
    <property type="entry name" value="Endonuclease/exonuclease/phosphatase"/>
    <property type="match status" value="1"/>
</dbReference>
<sequence>MDSFEKKGGRLRPIGQMRDFRGVLEDCCLNDLGFVGRWFTWERGRFASTNIRERLDRGVASLSWMNTFPGYRLEHLTHSFSYHCPLLLDTLGG</sequence>
<evidence type="ECO:0000313" key="2">
    <source>
        <dbReference type="Proteomes" id="UP000593575"/>
    </source>
</evidence>